<gene>
    <name evidence="1" type="ORF">LCGC14_1821020</name>
</gene>
<evidence type="ECO:0000313" key="1">
    <source>
        <dbReference type="EMBL" id="KKL98777.1"/>
    </source>
</evidence>
<dbReference type="EMBL" id="LAZR01017832">
    <property type="protein sequence ID" value="KKL98777.1"/>
    <property type="molecule type" value="Genomic_DNA"/>
</dbReference>
<protein>
    <submittedName>
        <fullName evidence="1">Uncharacterized protein</fullName>
    </submittedName>
</protein>
<organism evidence="1">
    <name type="scientific">marine sediment metagenome</name>
    <dbReference type="NCBI Taxonomy" id="412755"/>
    <lineage>
        <taxon>unclassified sequences</taxon>
        <taxon>metagenomes</taxon>
        <taxon>ecological metagenomes</taxon>
    </lineage>
</organism>
<sequence>GVEQDGAVTAEADIDGGTIDNTVIGGTTPAAGSFTTINANDTLDMNGNVITAVDGLHYTSATELTINAGAVTVTKSHHKIANEGGASDDDLDTINGGSSGEIIYILPSEDDQTVRIRNGVDNIYTKHQVESKSFNFSSPSGSSGVFYSGGYYNWEALDANLNQGALSVTHSAANSASACHIGIVAGGVGSVNTGVIKLTVSGTTIDDEGNRATSQTIDLVADITTLATNQYVETVEKWIGQVTIALAVASGTPVTYNLDFNYGCSKYEDFGNQAFSITVLECVGRAGASDTGFNLRLFHHSTADWTYAESGFVPGGTVLANMSTDYSTEQDLINGESFAYKRIDLNTDVAGNTTEGVVLEVTTGANKSVESMDIHFGVHTAPNFAYMATTKQHLVFMKHGPNWLEL</sequence>
<name>A0A0F9JII5_9ZZZZ</name>
<proteinExistence type="predicted"/>
<feature type="non-terminal residue" evidence="1">
    <location>
        <position position="1"/>
    </location>
</feature>
<reference evidence="1" key="1">
    <citation type="journal article" date="2015" name="Nature">
        <title>Complex archaea that bridge the gap between prokaryotes and eukaryotes.</title>
        <authorList>
            <person name="Spang A."/>
            <person name="Saw J.H."/>
            <person name="Jorgensen S.L."/>
            <person name="Zaremba-Niedzwiedzka K."/>
            <person name="Martijn J."/>
            <person name="Lind A.E."/>
            <person name="van Eijk R."/>
            <person name="Schleper C."/>
            <person name="Guy L."/>
            <person name="Ettema T.J."/>
        </authorList>
    </citation>
    <scope>NUCLEOTIDE SEQUENCE</scope>
</reference>
<dbReference type="AlphaFoldDB" id="A0A0F9JII5"/>
<comment type="caution">
    <text evidence="1">The sequence shown here is derived from an EMBL/GenBank/DDBJ whole genome shotgun (WGS) entry which is preliminary data.</text>
</comment>
<accession>A0A0F9JII5</accession>